<keyword evidence="1" id="KW-0472">Membrane</keyword>
<dbReference type="RefSeq" id="WP_338223873.1">
    <property type="nucleotide sequence ID" value="NZ_BTPD01000005.1"/>
</dbReference>
<name>A0ABQ6PN03_9BACT</name>
<keyword evidence="1" id="KW-0812">Transmembrane</keyword>
<protein>
    <submittedName>
        <fullName evidence="2">DUF4230 domain-containing protein</fullName>
    </submittedName>
</protein>
<sequence>MKSSLFKILLVVLVMAGVFFLFQRSEEREELEANSALIQQQVEQVGKLIVTEGNYAKIFSYRNSQGLFYNLLSSDKKALILVNAKATVEYDLRKISTEVDPKTKTLRIKNLPDPVLNIYPDIEYYDVTQGYFNPFSAQDYNKIKQSVTAQIRAQVEKSDLMKNSQQRLLEELTRLYILTQSLGWTLVYEEQVIENEGELERLGK</sequence>
<evidence type="ECO:0000313" key="2">
    <source>
        <dbReference type="EMBL" id="GMQ29148.1"/>
    </source>
</evidence>
<keyword evidence="1" id="KW-1133">Transmembrane helix</keyword>
<organism evidence="2 3">
    <name type="scientific">Algoriphagus confluentis</name>
    <dbReference type="NCBI Taxonomy" id="1697556"/>
    <lineage>
        <taxon>Bacteria</taxon>
        <taxon>Pseudomonadati</taxon>
        <taxon>Bacteroidota</taxon>
        <taxon>Cytophagia</taxon>
        <taxon>Cytophagales</taxon>
        <taxon>Cyclobacteriaceae</taxon>
        <taxon>Algoriphagus</taxon>
    </lineage>
</organism>
<comment type="caution">
    <text evidence="2">The sequence shown here is derived from an EMBL/GenBank/DDBJ whole genome shotgun (WGS) entry which is preliminary data.</text>
</comment>
<dbReference type="EMBL" id="BTPD01000005">
    <property type="protein sequence ID" value="GMQ29148.1"/>
    <property type="molecule type" value="Genomic_DNA"/>
</dbReference>
<gene>
    <name evidence="2" type="ORF">Aconfl_17910</name>
</gene>
<feature type="transmembrane region" description="Helical" evidence="1">
    <location>
        <begin position="6"/>
        <end position="22"/>
    </location>
</feature>
<proteinExistence type="predicted"/>
<accession>A0ABQ6PN03</accession>
<evidence type="ECO:0000256" key="1">
    <source>
        <dbReference type="SAM" id="Phobius"/>
    </source>
</evidence>
<dbReference type="InterPro" id="IPR025324">
    <property type="entry name" value="DUF4230"/>
</dbReference>
<reference evidence="2 3" key="1">
    <citation type="submission" date="2023-08" db="EMBL/GenBank/DDBJ databases">
        <title>Draft genome sequence of Algoriphagus confluentis.</title>
        <authorList>
            <person name="Takatani N."/>
            <person name="Hosokawa M."/>
            <person name="Sawabe T."/>
        </authorList>
    </citation>
    <scope>NUCLEOTIDE SEQUENCE [LARGE SCALE GENOMIC DNA]</scope>
    <source>
        <strain evidence="2 3">NBRC 111222</strain>
    </source>
</reference>
<dbReference type="Proteomes" id="UP001338309">
    <property type="component" value="Unassembled WGS sequence"/>
</dbReference>
<keyword evidence="3" id="KW-1185">Reference proteome</keyword>
<dbReference type="Pfam" id="PF14014">
    <property type="entry name" value="DUF4230"/>
    <property type="match status" value="1"/>
</dbReference>
<evidence type="ECO:0000313" key="3">
    <source>
        <dbReference type="Proteomes" id="UP001338309"/>
    </source>
</evidence>